<evidence type="ECO:0000313" key="1">
    <source>
        <dbReference type="EMBL" id="EKC60462.1"/>
    </source>
</evidence>
<proteinExistence type="predicted"/>
<dbReference type="EMBL" id="AJWZ01006199">
    <property type="protein sequence ID" value="EKC60462.1"/>
    <property type="molecule type" value="Genomic_DNA"/>
</dbReference>
<organism evidence="1">
    <name type="scientific">human gut metagenome</name>
    <dbReference type="NCBI Taxonomy" id="408170"/>
    <lineage>
        <taxon>unclassified sequences</taxon>
        <taxon>metagenomes</taxon>
        <taxon>organismal metagenomes</taxon>
    </lineage>
</organism>
<feature type="non-terminal residue" evidence="1">
    <location>
        <position position="30"/>
    </location>
</feature>
<sequence>MMDPETAQFGMTFYVKTDYNNVDVNTLDYV</sequence>
<name>K1SIF6_9ZZZZ</name>
<reference evidence="1" key="1">
    <citation type="journal article" date="2013" name="Environ. Microbiol.">
        <title>Microbiota from the distal guts of lean and obese adolescents exhibit partial functional redundancy besides clear differences in community structure.</title>
        <authorList>
            <person name="Ferrer M."/>
            <person name="Ruiz A."/>
            <person name="Lanza F."/>
            <person name="Haange S.B."/>
            <person name="Oberbach A."/>
            <person name="Till H."/>
            <person name="Bargiela R."/>
            <person name="Campoy C."/>
            <person name="Segura M.T."/>
            <person name="Richter M."/>
            <person name="von Bergen M."/>
            <person name="Seifert J."/>
            <person name="Suarez A."/>
        </authorList>
    </citation>
    <scope>NUCLEOTIDE SEQUENCE</scope>
</reference>
<gene>
    <name evidence="1" type="ORF">OBE_08966</name>
</gene>
<protein>
    <submittedName>
        <fullName evidence="1">Uncharacterized protein</fullName>
    </submittedName>
</protein>
<comment type="caution">
    <text evidence="1">The sequence shown here is derived from an EMBL/GenBank/DDBJ whole genome shotgun (WGS) entry which is preliminary data.</text>
</comment>
<accession>K1SIF6</accession>
<dbReference type="AlphaFoldDB" id="K1SIF6"/>